<dbReference type="RefSeq" id="WP_035249552.1">
    <property type="nucleotide sequence ID" value="NZ_ARXU01000013.1"/>
</dbReference>
<dbReference type="Proteomes" id="UP000029443">
    <property type="component" value="Unassembled WGS sequence"/>
</dbReference>
<feature type="compositionally biased region" description="Low complexity" evidence="2">
    <location>
        <begin position="575"/>
        <end position="589"/>
    </location>
</feature>
<keyword evidence="5" id="KW-1185">Reference proteome</keyword>
<name>A0ABR4W9W9_9GAMM</name>
<evidence type="ECO:0000256" key="2">
    <source>
        <dbReference type="SAM" id="MobiDB-lite"/>
    </source>
</evidence>
<evidence type="ECO:0000256" key="1">
    <source>
        <dbReference type="SAM" id="Coils"/>
    </source>
</evidence>
<keyword evidence="3" id="KW-0472">Membrane</keyword>
<keyword evidence="3" id="KW-0812">Transmembrane</keyword>
<dbReference type="Pfam" id="PF05359">
    <property type="entry name" value="DUF748"/>
    <property type="match status" value="2"/>
</dbReference>
<keyword evidence="1" id="KW-0175">Coiled coil</keyword>
<dbReference type="PANTHER" id="PTHR30441:SF8">
    <property type="entry name" value="DUF748 DOMAIN-CONTAINING PROTEIN"/>
    <property type="match status" value="1"/>
</dbReference>
<gene>
    <name evidence="4" type="ORF">T9A_02746</name>
</gene>
<dbReference type="InterPro" id="IPR008023">
    <property type="entry name" value="DUF748"/>
</dbReference>
<feature type="region of interest" description="Disordered" evidence="2">
    <location>
        <begin position="575"/>
        <end position="595"/>
    </location>
</feature>
<sequence length="980" mass="105968">MKVLQAWKSSSWKVKTLIILASLYLLYALFGFFLAPGLVRDNASKALADLTGRQVTIDEVKINPLVLSATVNGFSIQDDQTEVLLGFNQLYVNFQLSSLFRWSWHFDEVMLDALTVRAQRNPGNTFSFDDVLTHIQEQLAQAPEEEAPEPEQEEPGLPAISIASLSLAAGDLRFTEASGDEPEKLVLPLAFTVSNFSTKGKGENSNDYAIRLEGPDGGALDWQGRFEFTPFIARGHLSVEKVDLVPLARLLKNEVRFTVPSGELDVETAYHFAAEPQPKVVLSDGQMVLRQLQLLKPGEDSPSVSLPQVSVEGVELDSLAQKVNVPKVTVTNPELGVVLNEQGIDLATLFLPSDREAAEERVEEVKEKAEQAAQKVQEGKADWIVRLDTLQVDGSGLRFTDRTLQPAQALTLSDGQLTLKNLIIGEPATFTWEGSSKIQQSGTLKHSGEGNLTPFSVDAQAALQGLPLVPFSPWLEREAPLVLADGVLSVDTRASVKGENTAVTVSANASLENFSLLENGESLLKINQGSVTDLSLASAGQTVRIGEIGLTGMDMANRVDAQGRDVATRIQAGMASGDASGSGSDTSQGEQGKSWQVTVDRVRLVGSQIRHEDLSLSPDFRIGLYELSGNLRNLDTRPGRKATMDLNAQVDRYAPFSIKGALTAEPLFTDLNISLKNYEMTGLTPYTGQYLGYKVEKGQLGVNSGVSIDNNRLSSNTNILADEFYLGEKVSSDTAVNAPVKLGLSVLRNRSGKITLPVAMDGDLNDPSFSVGGMVLKVLSNVVVKAATAPFSVLSALAGGKNLESIAFEPGLAATGQDTASSLEALAKVLNERPELRVGLIGTTNAEDRTALAAQAIGREVADEDWQGIDDALQEKKWRRKLIRRYESSTDRDVESLVGNALPEDEEQPETVLAKAAWETMLATDTKALDRAQLTELARLRGENAKAMLVQTLGIEQSRIFLNETNVDGKVAGLTLTLEK</sequence>
<organism evidence="4 5">
    <name type="scientific">Alcanivorax jadensis T9</name>
    <dbReference type="NCBI Taxonomy" id="1177181"/>
    <lineage>
        <taxon>Bacteria</taxon>
        <taxon>Pseudomonadati</taxon>
        <taxon>Pseudomonadota</taxon>
        <taxon>Gammaproteobacteria</taxon>
        <taxon>Oceanospirillales</taxon>
        <taxon>Alcanivoracaceae</taxon>
        <taxon>Alcanivorax</taxon>
    </lineage>
</organism>
<evidence type="ECO:0008006" key="6">
    <source>
        <dbReference type="Google" id="ProtNLM"/>
    </source>
</evidence>
<protein>
    <recommendedName>
        <fullName evidence="6">DUF748 domain-containing protein</fullName>
    </recommendedName>
</protein>
<accession>A0ABR4W9W9</accession>
<evidence type="ECO:0000256" key="3">
    <source>
        <dbReference type="SAM" id="Phobius"/>
    </source>
</evidence>
<dbReference type="InterPro" id="IPR052894">
    <property type="entry name" value="AsmA-related"/>
</dbReference>
<proteinExistence type="predicted"/>
<feature type="coiled-coil region" evidence="1">
    <location>
        <begin position="355"/>
        <end position="382"/>
    </location>
</feature>
<comment type="caution">
    <text evidence="4">The sequence shown here is derived from an EMBL/GenBank/DDBJ whole genome shotgun (WGS) entry which is preliminary data.</text>
</comment>
<evidence type="ECO:0000313" key="5">
    <source>
        <dbReference type="Proteomes" id="UP000029443"/>
    </source>
</evidence>
<feature type="transmembrane region" description="Helical" evidence="3">
    <location>
        <begin position="12"/>
        <end position="35"/>
    </location>
</feature>
<evidence type="ECO:0000313" key="4">
    <source>
        <dbReference type="EMBL" id="KGD60173.1"/>
    </source>
</evidence>
<dbReference type="EMBL" id="ARXU01000013">
    <property type="protein sequence ID" value="KGD60173.1"/>
    <property type="molecule type" value="Genomic_DNA"/>
</dbReference>
<keyword evidence="3" id="KW-1133">Transmembrane helix</keyword>
<reference evidence="4 5" key="1">
    <citation type="submission" date="2012-09" db="EMBL/GenBank/DDBJ databases">
        <title>Genome Sequence of alkane-degrading Bacterium Alcanivorax jadensis T9.</title>
        <authorList>
            <person name="Lai Q."/>
            <person name="Shao Z."/>
        </authorList>
    </citation>
    <scope>NUCLEOTIDE SEQUENCE [LARGE SCALE GENOMIC DNA]</scope>
    <source>
        <strain evidence="4 5">T9</strain>
    </source>
</reference>
<dbReference type="PANTHER" id="PTHR30441">
    <property type="entry name" value="DUF748 DOMAIN-CONTAINING PROTEIN"/>
    <property type="match status" value="1"/>
</dbReference>